<comment type="caution">
    <text evidence="1">The sequence shown here is derived from an EMBL/GenBank/DDBJ whole genome shotgun (WGS) entry which is preliminary data.</text>
</comment>
<organism evidence="1 2">
    <name type="scientific">Polarella glacialis</name>
    <name type="common">Dinoflagellate</name>
    <dbReference type="NCBI Taxonomy" id="89957"/>
    <lineage>
        <taxon>Eukaryota</taxon>
        <taxon>Sar</taxon>
        <taxon>Alveolata</taxon>
        <taxon>Dinophyceae</taxon>
        <taxon>Suessiales</taxon>
        <taxon>Suessiaceae</taxon>
        <taxon>Polarella</taxon>
    </lineage>
</organism>
<accession>A0A813HB49</accession>
<dbReference type="AlphaFoldDB" id="A0A813HB49"/>
<proteinExistence type="predicted"/>
<evidence type="ECO:0000313" key="2">
    <source>
        <dbReference type="Proteomes" id="UP000654075"/>
    </source>
</evidence>
<dbReference type="Proteomes" id="UP000654075">
    <property type="component" value="Unassembled WGS sequence"/>
</dbReference>
<sequence>MQQSCDADFGEDEALAGGSVWASLLLPRDGADGGVAATIGVTSTVASSPNQGIAHSTAGEDSLLARYDSVGSGPDQTADAGVQAFPSSCGYSTEVLYRPAAEVLGVAATSLGAGDAAQVADFLKGLRSSQTPADATTLDALLRLLRALPPPEGPRVLLNAIQHEQPALFERLHESMRRTQQRTVEGEHLNIHIQT</sequence>
<keyword evidence="2" id="KW-1185">Reference proteome</keyword>
<gene>
    <name evidence="1" type="ORF">PGLA1383_LOCUS50678</name>
</gene>
<reference evidence="1" key="1">
    <citation type="submission" date="2021-02" db="EMBL/GenBank/DDBJ databases">
        <authorList>
            <person name="Dougan E. K."/>
            <person name="Rhodes N."/>
            <person name="Thang M."/>
            <person name="Chan C."/>
        </authorList>
    </citation>
    <scope>NUCLEOTIDE SEQUENCE</scope>
</reference>
<evidence type="ECO:0000313" key="1">
    <source>
        <dbReference type="EMBL" id="CAE8635059.1"/>
    </source>
</evidence>
<protein>
    <submittedName>
        <fullName evidence="1">Uncharacterized protein</fullName>
    </submittedName>
</protein>
<name>A0A813HB49_POLGL</name>
<dbReference type="EMBL" id="CAJNNV010031225">
    <property type="protein sequence ID" value="CAE8635059.1"/>
    <property type="molecule type" value="Genomic_DNA"/>
</dbReference>